<evidence type="ECO:0000313" key="3">
    <source>
        <dbReference type="Proteomes" id="UP000054321"/>
    </source>
</evidence>
<dbReference type="HOGENOM" id="CLU_054962_1_0_1"/>
<name>A0A0C3GPZ6_OIDMZ</name>
<dbReference type="InterPro" id="IPR050855">
    <property type="entry name" value="NDM-1-like"/>
</dbReference>
<dbReference type="Gene3D" id="3.60.15.10">
    <property type="entry name" value="Ribonuclease Z/Hydroxyacylglutathione hydrolase-like"/>
    <property type="match status" value="1"/>
</dbReference>
<evidence type="ECO:0000259" key="1">
    <source>
        <dbReference type="SMART" id="SM00849"/>
    </source>
</evidence>
<keyword evidence="3" id="KW-1185">Reference proteome</keyword>
<organism evidence="2 3">
    <name type="scientific">Oidiodendron maius (strain Zn)</name>
    <dbReference type="NCBI Taxonomy" id="913774"/>
    <lineage>
        <taxon>Eukaryota</taxon>
        <taxon>Fungi</taxon>
        <taxon>Dikarya</taxon>
        <taxon>Ascomycota</taxon>
        <taxon>Pezizomycotina</taxon>
        <taxon>Leotiomycetes</taxon>
        <taxon>Leotiomycetes incertae sedis</taxon>
        <taxon>Myxotrichaceae</taxon>
        <taxon>Oidiodendron</taxon>
    </lineage>
</organism>
<dbReference type="InParanoid" id="A0A0C3GPZ6"/>
<dbReference type="AlphaFoldDB" id="A0A0C3GPZ6"/>
<protein>
    <recommendedName>
        <fullName evidence="1">Metallo-beta-lactamase domain-containing protein</fullName>
    </recommendedName>
</protein>
<evidence type="ECO:0000313" key="2">
    <source>
        <dbReference type="EMBL" id="KIM93469.1"/>
    </source>
</evidence>
<dbReference type="OrthoDB" id="536211at2759"/>
<dbReference type="Proteomes" id="UP000054321">
    <property type="component" value="Unassembled WGS sequence"/>
</dbReference>
<accession>A0A0C3GPZ6</accession>
<proteinExistence type="predicted"/>
<gene>
    <name evidence="2" type="ORF">OIDMADRAFT_137800</name>
</gene>
<dbReference type="PANTHER" id="PTHR42951">
    <property type="entry name" value="METALLO-BETA-LACTAMASE DOMAIN-CONTAINING"/>
    <property type="match status" value="1"/>
</dbReference>
<reference evidence="3" key="2">
    <citation type="submission" date="2015-01" db="EMBL/GenBank/DDBJ databases">
        <title>Evolutionary Origins and Diversification of the Mycorrhizal Mutualists.</title>
        <authorList>
            <consortium name="DOE Joint Genome Institute"/>
            <consortium name="Mycorrhizal Genomics Consortium"/>
            <person name="Kohler A."/>
            <person name="Kuo A."/>
            <person name="Nagy L.G."/>
            <person name="Floudas D."/>
            <person name="Copeland A."/>
            <person name="Barry K.W."/>
            <person name="Cichocki N."/>
            <person name="Veneault-Fourrey C."/>
            <person name="LaButti K."/>
            <person name="Lindquist E.A."/>
            <person name="Lipzen A."/>
            <person name="Lundell T."/>
            <person name="Morin E."/>
            <person name="Murat C."/>
            <person name="Riley R."/>
            <person name="Ohm R."/>
            <person name="Sun H."/>
            <person name="Tunlid A."/>
            <person name="Henrissat B."/>
            <person name="Grigoriev I.V."/>
            <person name="Hibbett D.S."/>
            <person name="Martin F."/>
        </authorList>
    </citation>
    <scope>NUCLEOTIDE SEQUENCE [LARGE SCALE GENOMIC DNA]</scope>
    <source>
        <strain evidence="3">Zn</strain>
    </source>
</reference>
<dbReference type="Pfam" id="PF00753">
    <property type="entry name" value="Lactamase_B"/>
    <property type="match status" value="1"/>
</dbReference>
<dbReference type="SUPFAM" id="SSF56281">
    <property type="entry name" value="Metallo-hydrolase/oxidoreductase"/>
    <property type="match status" value="1"/>
</dbReference>
<sequence length="294" mass="33095">MALRSAVFVAPPVPFLSPQTGKPGGMWSPISCTLIYTTTEAVLVDTPITIQQTNDLITWIEKIAPGRKLSYIYITHGHGDHFFGIPQLLQKFPDAIPVATQGTIRHMEQQIEDEAYNTTWGSRFPDQIYRPFQLARPLPDPSSKTFYLGTKHTCQVIDTGHSDTYDSSILWVPDLRLAVCGDVVYGQVHQMLAEANTRAKREEWIRAIEKVEALQPLYVVPGHRQAEEIDGVWHLAATKKYLQDFGRVLEENKNAKSPEEIVNAMIKIYPDRFNLAVVVFSVAAALQVPIDLRI</sequence>
<dbReference type="SMART" id="SM00849">
    <property type="entry name" value="Lactamase_B"/>
    <property type="match status" value="1"/>
</dbReference>
<dbReference type="PANTHER" id="PTHR42951:SF14">
    <property type="entry name" value="METALLO-BETA-LACTAMASE SUPERFAMILY PROTEIN"/>
    <property type="match status" value="1"/>
</dbReference>
<dbReference type="CDD" id="cd07739">
    <property type="entry name" value="metallo-hydrolase-like_MBL-fold"/>
    <property type="match status" value="1"/>
</dbReference>
<dbReference type="EMBL" id="KN832895">
    <property type="protein sequence ID" value="KIM93469.1"/>
    <property type="molecule type" value="Genomic_DNA"/>
</dbReference>
<dbReference type="InterPro" id="IPR036866">
    <property type="entry name" value="RibonucZ/Hydroxyglut_hydro"/>
</dbReference>
<feature type="domain" description="Metallo-beta-lactamase" evidence="1">
    <location>
        <begin position="29"/>
        <end position="223"/>
    </location>
</feature>
<reference evidence="2 3" key="1">
    <citation type="submission" date="2014-04" db="EMBL/GenBank/DDBJ databases">
        <authorList>
            <consortium name="DOE Joint Genome Institute"/>
            <person name="Kuo A."/>
            <person name="Martino E."/>
            <person name="Perotto S."/>
            <person name="Kohler A."/>
            <person name="Nagy L.G."/>
            <person name="Floudas D."/>
            <person name="Copeland A."/>
            <person name="Barry K.W."/>
            <person name="Cichocki N."/>
            <person name="Veneault-Fourrey C."/>
            <person name="LaButti K."/>
            <person name="Lindquist E.A."/>
            <person name="Lipzen A."/>
            <person name="Lundell T."/>
            <person name="Morin E."/>
            <person name="Murat C."/>
            <person name="Sun H."/>
            <person name="Tunlid A."/>
            <person name="Henrissat B."/>
            <person name="Grigoriev I.V."/>
            <person name="Hibbett D.S."/>
            <person name="Martin F."/>
            <person name="Nordberg H.P."/>
            <person name="Cantor M.N."/>
            <person name="Hua S.X."/>
        </authorList>
    </citation>
    <scope>NUCLEOTIDE SEQUENCE [LARGE SCALE GENOMIC DNA]</scope>
    <source>
        <strain evidence="2 3">Zn</strain>
    </source>
</reference>
<dbReference type="InterPro" id="IPR001279">
    <property type="entry name" value="Metallo-B-lactamas"/>
</dbReference>